<dbReference type="Gene3D" id="1.10.10.2840">
    <property type="entry name" value="PucR C-terminal helix-turn-helix domain"/>
    <property type="match status" value="1"/>
</dbReference>
<dbReference type="InterPro" id="IPR025736">
    <property type="entry name" value="PucR_C-HTH_dom"/>
</dbReference>
<dbReference type="Pfam" id="PF13556">
    <property type="entry name" value="HTH_30"/>
    <property type="match status" value="1"/>
</dbReference>
<dbReference type="InterPro" id="IPR042070">
    <property type="entry name" value="PucR_C-HTH_sf"/>
</dbReference>
<dbReference type="PANTHER" id="PTHR33744:SF16">
    <property type="entry name" value="CARBOHYDRATE DIACID REGULATOR"/>
    <property type="match status" value="1"/>
</dbReference>
<keyword evidence="3" id="KW-1185">Reference proteome</keyword>
<accession>A0ABW8TIY0</accession>
<sequence length="314" mass="36701">MYEFKDFLQELSENTNISFKLTGENGKVIYASDSYVEDCDKIYFPVYLGKNKDAVSIHKGNESCVKLLRYTIENKYKELYSAKEQSIINLLETNEVDKDKFEGEEFFISKGSSLFIINISGSRYEGINVIEQLYNDENVISIIYKGNIIVIGYFEDPYEHAVSIRDGIISNLFCECTISYSKTINDKYELKEAYDEAKEALVLGKKFSLKEGVLNYNKLLFEKIVYNIEPKLKKEFLDKFKEKFNQFDSEMINTIDEFVKSGLNISESARKLYIHRNTLIYRLDKIKKETGFDIRNFKEATVFITAFLVWKEMK</sequence>
<organism evidence="2 3">
    <name type="scientific">Clostridium neuense</name>
    <dbReference type="NCBI Taxonomy" id="1728934"/>
    <lineage>
        <taxon>Bacteria</taxon>
        <taxon>Bacillati</taxon>
        <taxon>Bacillota</taxon>
        <taxon>Clostridia</taxon>
        <taxon>Eubacteriales</taxon>
        <taxon>Clostridiaceae</taxon>
        <taxon>Clostridium</taxon>
    </lineage>
</organism>
<dbReference type="RefSeq" id="WP_406788824.1">
    <property type="nucleotide sequence ID" value="NZ_JBJIAA010000015.1"/>
</dbReference>
<dbReference type="PANTHER" id="PTHR33744">
    <property type="entry name" value="CARBOHYDRATE DIACID REGULATOR"/>
    <property type="match status" value="1"/>
</dbReference>
<protein>
    <submittedName>
        <fullName evidence="2">PucR family transcriptional regulator</fullName>
    </submittedName>
</protein>
<dbReference type="Proteomes" id="UP001623592">
    <property type="component" value="Unassembled WGS sequence"/>
</dbReference>
<dbReference type="SUPFAM" id="SSF46689">
    <property type="entry name" value="Homeodomain-like"/>
    <property type="match status" value="1"/>
</dbReference>
<gene>
    <name evidence="2" type="ORF">ACJDT4_17320</name>
</gene>
<dbReference type="InterPro" id="IPR009057">
    <property type="entry name" value="Homeodomain-like_sf"/>
</dbReference>
<comment type="caution">
    <text evidence="2">The sequence shown here is derived from an EMBL/GenBank/DDBJ whole genome shotgun (WGS) entry which is preliminary data.</text>
</comment>
<evidence type="ECO:0000313" key="3">
    <source>
        <dbReference type="Proteomes" id="UP001623592"/>
    </source>
</evidence>
<feature type="domain" description="PucR C-terminal helix-turn-helix" evidence="1">
    <location>
        <begin position="253"/>
        <end position="307"/>
    </location>
</feature>
<evidence type="ECO:0000259" key="1">
    <source>
        <dbReference type="Pfam" id="PF13556"/>
    </source>
</evidence>
<name>A0ABW8TIY0_9CLOT</name>
<dbReference type="InterPro" id="IPR051448">
    <property type="entry name" value="CdaR-like_regulators"/>
</dbReference>
<evidence type="ECO:0000313" key="2">
    <source>
        <dbReference type="EMBL" id="MFL0252176.1"/>
    </source>
</evidence>
<dbReference type="EMBL" id="JBJIAA010000015">
    <property type="protein sequence ID" value="MFL0252176.1"/>
    <property type="molecule type" value="Genomic_DNA"/>
</dbReference>
<proteinExistence type="predicted"/>
<reference evidence="2 3" key="1">
    <citation type="submission" date="2024-11" db="EMBL/GenBank/DDBJ databases">
        <authorList>
            <person name="Heng Y.C."/>
            <person name="Lim A.C.H."/>
            <person name="Lee J.K.Y."/>
            <person name="Kittelmann S."/>
        </authorList>
    </citation>
    <scope>NUCLEOTIDE SEQUENCE [LARGE SCALE GENOMIC DNA]</scope>
    <source>
        <strain evidence="2 3">WILCCON 0114</strain>
    </source>
</reference>